<dbReference type="OrthoDB" id="977661at2759"/>
<evidence type="ECO:0000313" key="2">
    <source>
        <dbReference type="Proteomes" id="UP000593560"/>
    </source>
</evidence>
<comment type="caution">
    <text evidence="1">The sequence shown here is derived from an EMBL/GenBank/DDBJ whole genome shotgun (WGS) entry which is preliminary data.</text>
</comment>
<keyword evidence="2" id="KW-1185">Reference proteome</keyword>
<accession>A0A7J9GD05</accession>
<dbReference type="EMBL" id="JABFAD010000004">
    <property type="protein sequence ID" value="MBA0795443.1"/>
    <property type="molecule type" value="Genomic_DNA"/>
</dbReference>
<proteinExistence type="predicted"/>
<reference evidence="1 2" key="1">
    <citation type="journal article" date="2019" name="Genome Biol. Evol.">
        <title>Insights into the evolution of the New World diploid cottons (Gossypium, subgenus Houzingenia) based on genome sequencing.</title>
        <authorList>
            <person name="Grover C.E."/>
            <person name="Arick M.A. 2nd"/>
            <person name="Thrash A."/>
            <person name="Conover J.L."/>
            <person name="Sanders W.S."/>
            <person name="Peterson D.G."/>
            <person name="Frelichowski J.E."/>
            <person name="Scheffler J.A."/>
            <person name="Scheffler B.E."/>
            <person name="Wendel J.F."/>
        </authorList>
    </citation>
    <scope>NUCLEOTIDE SEQUENCE [LARGE SCALE GENOMIC DNA]</scope>
    <source>
        <strain evidence="1">0</strain>
        <tissue evidence="1">Leaf</tissue>
    </source>
</reference>
<protein>
    <submittedName>
        <fullName evidence="1">Uncharacterized protein</fullName>
    </submittedName>
</protein>
<feature type="non-terminal residue" evidence="1">
    <location>
        <position position="133"/>
    </location>
</feature>
<evidence type="ECO:0000313" key="1">
    <source>
        <dbReference type="EMBL" id="MBA0795443.1"/>
    </source>
</evidence>
<sequence length="133" mass="14673">MGKDVAENFPGPPEVVIAGYEVVETDPVGSHREEDIGFINVTDNADNARYHFNNLEINALPSFSEELAAGCEARANSTQAELATKTELIAQETNGRKEIKLESLKQRGVSLIENFTAQQIKEHISSLRECIDQ</sequence>
<dbReference type="Proteomes" id="UP000593560">
    <property type="component" value="Unassembled WGS sequence"/>
</dbReference>
<organism evidence="1 2">
    <name type="scientific">Gossypium harknessii</name>
    <dbReference type="NCBI Taxonomy" id="34285"/>
    <lineage>
        <taxon>Eukaryota</taxon>
        <taxon>Viridiplantae</taxon>
        <taxon>Streptophyta</taxon>
        <taxon>Embryophyta</taxon>
        <taxon>Tracheophyta</taxon>
        <taxon>Spermatophyta</taxon>
        <taxon>Magnoliopsida</taxon>
        <taxon>eudicotyledons</taxon>
        <taxon>Gunneridae</taxon>
        <taxon>Pentapetalae</taxon>
        <taxon>rosids</taxon>
        <taxon>malvids</taxon>
        <taxon>Malvales</taxon>
        <taxon>Malvaceae</taxon>
        <taxon>Malvoideae</taxon>
        <taxon>Gossypium</taxon>
    </lineage>
</organism>
<name>A0A7J9GD05_9ROSI</name>
<dbReference type="AlphaFoldDB" id="A0A7J9GD05"/>
<gene>
    <name evidence="1" type="ORF">Gohar_006307</name>
</gene>